<accession>A0A6P3XNG7</accession>
<evidence type="ECO:0000256" key="8">
    <source>
        <dbReference type="ARBA" id="ARBA00023224"/>
    </source>
</evidence>
<dbReference type="GO" id="GO:0005549">
    <property type="term" value="F:odorant binding"/>
    <property type="evidence" value="ECO:0007669"/>
    <property type="project" value="InterPro"/>
</dbReference>
<keyword evidence="7" id="KW-0675">Receptor</keyword>
<evidence type="ECO:0000256" key="5">
    <source>
        <dbReference type="ARBA" id="ARBA00022989"/>
    </source>
</evidence>
<evidence type="ECO:0000256" key="6">
    <source>
        <dbReference type="ARBA" id="ARBA00023136"/>
    </source>
</evidence>
<evidence type="ECO:0000256" key="1">
    <source>
        <dbReference type="ARBA" id="ARBA00004141"/>
    </source>
</evidence>
<dbReference type="GO" id="GO:0004984">
    <property type="term" value="F:olfactory receptor activity"/>
    <property type="evidence" value="ECO:0007669"/>
    <property type="project" value="InterPro"/>
</dbReference>
<keyword evidence="4" id="KW-0552">Olfaction</keyword>
<comment type="subcellular location">
    <subcellularLocation>
        <location evidence="1">Membrane</location>
        <topology evidence="1">Multi-pass membrane protein</topology>
    </subcellularLocation>
</comment>
<reference evidence="11" key="1">
    <citation type="submission" date="2025-08" db="UniProtKB">
        <authorList>
            <consortium name="RefSeq"/>
        </authorList>
    </citation>
    <scope>IDENTIFICATION</scope>
</reference>
<dbReference type="GeneID" id="106747178"/>
<evidence type="ECO:0000256" key="2">
    <source>
        <dbReference type="ARBA" id="ARBA00022606"/>
    </source>
</evidence>
<evidence type="ECO:0000313" key="11">
    <source>
        <dbReference type="RefSeq" id="XP_014480010.1"/>
    </source>
</evidence>
<dbReference type="Pfam" id="PF02949">
    <property type="entry name" value="7tm_6"/>
    <property type="match status" value="1"/>
</dbReference>
<protein>
    <submittedName>
        <fullName evidence="11">Odorant receptor 4-like</fullName>
    </submittedName>
</protein>
<dbReference type="GO" id="GO:0007165">
    <property type="term" value="P:signal transduction"/>
    <property type="evidence" value="ECO:0007669"/>
    <property type="project" value="UniProtKB-KW"/>
</dbReference>
<gene>
    <name evidence="11" type="primary">LOC106747178</name>
</gene>
<proteinExistence type="predicted"/>
<feature type="transmembrane region" description="Helical" evidence="9">
    <location>
        <begin position="86"/>
        <end position="111"/>
    </location>
</feature>
<keyword evidence="3 9" id="KW-0812">Transmembrane</keyword>
<dbReference type="PANTHER" id="PTHR21137:SF42">
    <property type="entry name" value="ODORANT RECEPTOR 83A"/>
    <property type="match status" value="1"/>
</dbReference>
<feature type="transmembrane region" description="Helical" evidence="9">
    <location>
        <begin position="166"/>
        <end position="189"/>
    </location>
</feature>
<evidence type="ECO:0000256" key="9">
    <source>
        <dbReference type="SAM" id="Phobius"/>
    </source>
</evidence>
<evidence type="ECO:0000256" key="7">
    <source>
        <dbReference type="ARBA" id="ARBA00023170"/>
    </source>
</evidence>
<dbReference type="GO" id="GO:0005886">
    <property type="term" value="C:plasma membrane"/>
    <property type="evidence" value="ECO:0007669"/>
    <property type="project" value="TreeGrafter"/>
</dbReference>
<keyword evidence="10" id="KW-1185">Reference proteome</keyword>
<dbReference type="PANTHER" id="PTHR21137">
    <property type="entry name" value="ODORANT RECEPTOR"/>
    <property type="match status" value="1"/>
</dbReference>
<sequence length="297" mass="33395">MVADWRNYTTNLLDLRLLTNMAHFAHRASRIIIGLQVVAVFFYSYGVLAANASDPDRWEPFARELILKMDFPFNISTNSIYTGVTIIQFVHLMLVACGITVINSLLVTLILHDCGQIDILCKWLTKIFSNNVSHVSHESVDETITLRSVIIKHQQIIVFSNNIENVYTYIALMILLSDTLITCCLGFIIVTSIGTPSGGAILIKSVLFYITMNLEVFIYCFAGEYLSAKSKKVGDAAYNSLWYKAQTKNCRMILFLILRAQDRLTITSGKIVDLSLERFTSVIKASASYISVLLAMY</sequence>
<evidence type="ECO:0000256" key="4">
    <source>
        <dbReference type="ARBA" id="ARBA00022725"/>
    </source>
</evidence>
<feature type="transmembrane region" description="Helical" evidence="9">
    <location>
        <begin position="201"/>
        <end position="222"/>
    </location>
</feature>
<keyword evidence="8" id="KW-0807">Transducer</keyword>
<dbReference type="KEGG" id="dqu:106747178"/>
<name>A0A6P3XNG7_DINQU</name>
<dbReference type="Proteomes" id="UP000515204">
    <property type="component" value="Unplaced"/>
</dbReference>
<dbReference type="InterPro" id="IPR004117">
    <property type="entry name" value="7tm6_olfct_rcpt"/>
</dbReference>
<organism evidence="10 11">
    <name type="scientific">Dinoponera quadriceps</name>
    <name type="common">South American ant</name>
    <dbReference type="NCBI Taxonomy" id="609295"/>
    <lineage>
        <taxon>Eukaryota</taxon>
        <taxon>Metazoa</taxon>
        <taxon>Ecdysozoa</taxon>
        <taxon>Arthropoda</taxon>
        <taxon>Hexapoda</taxon>
        <taxon>Insecta</taxon>
        <taxon>Pterygota</taxon>
        <taxon>Neoptera</taxon>
        <taxon>Endopterygota</taxon>
        <taxon>Hymenoptera</taxon>
        <taxon>Apocrita</taxon>
        <taxon>Aculeata</taxon>
        <taxon>Formicoidea</taxon>
        <taxon>Formicidae</taxon>
        <taxon>Ponerinae</taxon>
        <taxon>Ponerini</taxon>
        <taxon>Dinoponera</taxon>
    </lineage>
</organism>
<evidence type="ECO:0000256" key="3">
    <source>
        <dbReference type="ARBA" id="ARBA00022692"/>
    </source>
</evidence>
<dbReference type="AlphaFoldDB" id="A0A6P3XNG7"/>
<evidence type="ECO:0000313" key="10">
    <source>
        <dbReference type="Proteomes" id="UP000515204"/>
    </source>
</evidence>
<keyword evidence="5 9" id="KW-1133">Transmembrane helix</keyword>
<keyword evidence="2" id="KW-0716">Sensory transduction</keyword>
<feature type="transmembrane region" description="Helical" evidence="9">
    <location>
        <begin position="31"/>
        <end position="50"/>
    </location>
</feature>
<dbReference type="RefSeq" id="XP_014480010.1">
    <property type="nucleotide sequence ID" value="XM_014624524.1"/>
</dbReference>
<keyword evidence="6 9" id="KW-0472">Membrane</keyword>
<dbReference type="OrthoDB" id="6765072at2759"/>